<evidence type="ECO:0000313" key="3">
    <source>
        <dbReference type="Proteomes" id="UP000470951"/>
    </source>
</evidence>
<proteinExistence type="predicted"/>
<gene>
    <name evidence="2" type="ORF">G3I58_20600</name>
</gene>
<protein>
    <submittedName>
        <fullName evidence="2">Helix-turn-helix domain-containing protein</fullName>
    </submittedName>
</protein>
<dbReference type="RefSeq" id="WP_164216804.1">
    <property type="nucleotide sequence ID" value="NZ_JAAGMS010000224.1"/>
</dbReference>
<evidence type="ECO:0000313" key="2">
    <source>
        <dbReference type="EMBL" id="NEC00355.1"/>
    </source>
</evidence>
<dbReference type="Pfam" id="PF12728">
    <property type="entry name" value="HTH_17"/>
    <property type="match status" value="1"/>
</dbReference>
<dbReference type="EMBL" id="JAAGMS010000224">
    <property type="protein sequence ID" value="NEC00355.1"/>
    <property type="molecule type" value="Genomic_DNA"/>
</dbReference>
<dbReference type="InterPro" id="IPR041657">
    <property type="entry name" value="HTH_17"/>
</dbReference>
<evidence type="ECO:0000259" key="1">
    <source>
        <dbReference type="Pfam" id="PF12728"/>
    </source>
</evidence>
<sequence>MARPQMLKLPEVLAELNMSRAAFYRMRARGLAPKLIKLPNHQVRVRRADLDAWLARYEEAA</sequence>
<feature type="domain" description="Helix-turn-helix" evidence="1">
    <location>
        <begin position="6"/>
        <end position="56"/>
    </location>
</feature>
<organism evidence="2 3">
    <name type="scientific">Streptomyces anulatus</name>
    <name type="common">Streptomyces chrysomallus</name>
    <dbReference type="NCBI Taxonomy" id="1892"/>
    <lineage>
        <taxon>Bacteria</taxon>
        <taxon>Bacillati</taxon>
        <taxon>Actinomycetota</taxon>
        <taxon>Actinomycetes</taxon>
        <taxon>Kitasatosporales</taxon>
        <taxon>Streptomycetaceae</taxon>
        <taxon>Streptomyces</taxon>
    </lineage>
</organism>
<comment type="caution">
    <text evidence="2">The sequence shown here is derived from an EMBL/GenBank/DDBJ whole genome shotgun (WGS) entry which is preliminary data.</text>
</comment>
<dbReference type="AlphaFoldDB" id="A0A7K3RDW8"/>
<name>A0A7K3RDW8_STRAQ</name>
<reference evidence="2 3" key="1">
    <citation type="submission" date="2020-01" db="EMBL/GenBank/DDBJ databases">
        <title>Insect and environment-associated Actinomycetes.</title>
        <authorList>
            <person name="Currrie C."/>
            <person name="Chevrette M."/>
            <person name="Carlson C."/>
            <person name="Stubbendieck R."/>
            <person name="Wendt-Pienkowski E."/>
        </authorList>
    </citation>
    <scope>NUCLEOTIDE SEQUENCE [LARGE SCALE GENOMIC DNA]</scope>
    <source>
        <strain evidence="2 3">SID7903</strain>
    </source>
</reference>
<accession>A0A7K3RDW8</accession>
<dbReference type="Proteomes" id="UP000470951">
    <property type="component" value="Unassembled WGS sequence"/>
</dbReference>